<name>A0A1M6ZNX7_9BACT</name>
<organism evidence="1 2">
    <name type="scientific">Hymenobacter psychrotolerans DSM 18569</name>
    <dbReference type="NCBI Taxonomy" id="1121959"/>
    <lineage>
        <taxon>Bacteria</taxon>
        <taxon>Pseudomonadati</taxon>
        <taxon>Bacteroidota</taxon>
        <taxon>Cytophagia</taxon>
        <taxon>Cytophagales</taxon>
        <taxon>Hymenobacteraceae</taxon>
        <taxon>Hymenobacter</taxon>
    </lineage>
</organism>
<dbReference type="EMBL" id="FRAS01000013">
    <property type="protein sequence ID" value="SHL32043.1"/>
    <property type="molecule type" value="Genomic_DNA"/>
</dbReference>
<dbReference type="STRING" id="1121959.SAMN02746009_02529"/>
<protein>
    <recommendedName>
        <fullName evidence="3">Outer membrane protein beta-barrel domain-containing protein</fullName>
    </recommendedName>
</protein>
<evidence type="ECO:0000313" key="1">
    <source>
        <dbReference type="EMBL" id="SHL32043.1"/>
    </source>
</evidence>
<gene>
    <name evidence="1" type="ORF">SAMN02746009_02529</name>
</gene>
<sequence length="219" mass="23456">MKKSPDAAQAARPRRQAGRRWVSLLGLLLTGLLNWPCHAQTDAVATRAPAFARPLTLTLTGGIGTPYGNGLDVGYRLSRRVEATAGGGYDWSGFKAGVGARVDLLTEHKATTFAGINLAYSGGRDALTVHTEADRAGRRETARIRLRSGAVARLRVGLRWQPTPRLALLTVMGKGLAFGPNPVQYLDGAAPSEDLRALVNTRRPDSIELSLAVAVRLRP</sequence>
<dbReference type="AlphaFoldDB" id="A0A1M6ZNX7"/>
<evidence type="ECO:0000313" key="2">
    <source>
        <dbReference type="Proteomes" id="UP000183947"/>
    </source>
</evidence>
<dbReference type="Proteomes" id="UP000183947">
    <property type="component" value="Unassembled WGS sequence"/>
</dbReference>
<reference evidence="2" key="1">
    <citation type="submission" date="2016-11" db="EMBL/GenBank/DDBJ databases">
        <authorList>
            <person name="Varghese N."/>
            <person name="Submissions S."/>
        </authorList>
    </citation>
    <scope>NUCLEOTIDE SEQUENCE [LARGE SCALE GENOMIC DNA]</scope>
    <source>
        <strain evidence="2">DSM 18569</strain>
    </source>
</reference>
<proteinExistence type="predicted"/>
<keyword evidence="2" id="KW-1185">Reference proteome</keyword>
<accession>A0A1M6ZNX7</accession>
<evidence type="ECO:0008006" key="3">
    <source>
        <dbReference type="Google" id="ProtNLM"/>
    </source>
</evidence>
<dbReference type="RefSeq" id="WP_073285446.1">
    <property type="nucleotide sequence ID" value="NZ_FRAS01000013.1"/>
</dbReference>